<dbReference type="GO" id="GO:0003700">
    <property type="term" value="F:DNA-binding transcription factor activity"/>
    <property type="evidence" value="ECO:0007669"/>
    <property type="project" value="InterPro"/>
</dbReference>
<dbReference type="InterPro" id="IPR011257">
    <property type="entry name" value="DNA_glycosylase"/>
</dbReference>
<dbReference type="Pfam" id="PF12833">
    <property type="entry name" value="HTH_18"/>
    <property type="match status" value="1"/>
</dbReference>
<dbReference type="EC" id="3.2.2.21" evidence="2"/>
<feature type="domain" description="HTH araC/xylS-type" evidence="7">
    <location>
        <begin position="19"/>
        <end position="117"/>
    </location>
</feature>
<dbReference type="Proteomes" id="UP001238179">
    <property type="component" value="Chromosome"/>
</dbReference>
<keyword evidence="5" id="KW-0804">Transcription</keyword>
<evidence type="ECO:0000256" key="5">
    <source>
        <dbReference type="ARBA" id="ARBA00023163"/>
    </source>
</evidence>
<dbReference type="Gene3D" id="1.10.340.30">
    <property type="entry name" value="Hypothetical protein, domain 2"/>
    <property type="match status" value="1"/>
</dbReference>
<dbReference type="InterPro" id="IPR018060">
    <property type="entry name" value="HTH_AraC"/>
</dbReference>
<accession>A0AA48GRU4</accession>
<protein>
    <recommendedName>
        <fullName evidence="2">DNA-3-methyladenine glycosylase II</fullName>
        <ecNumber evidence="2">3.2.2.21</ecNumber>
    </recommendedName>
</protein>
<dbReference type="InterPro" id="IPR037046">
    <property type="entry name" value="AlkA_N_sf"/>
</dbReference>
<dbReference type="GO" id="GO:0043565">
    <property type="term" value="F:sequence-specific DNA binding"/>
    <property type="evidence" value="ECO:0007669"/>
    <property type="project" value="InterPro"/>
</dbReference>
<evidence type="ECO:0000256" key="4">
    <source>
        <dbReference type="ARBA" id="ARBA00023015"/>
    </source>
</evidence>
<dbReference type="SMART" id="SM01009">
    <property type="entry name" value="AlkA_N"/>
    <property type="match status" value="1"/>
</dbReference>
<evidence type="ECO:0000256" key="6">
    <source>
        <dbReference type="ARBA" id="ARBA00023204"/>
    </source>
</evidence>
<dbReference type="Gene3D" id="3.30.310.20">
    <property type="entry name" value="DNA-3-methyladenine glycosylase AlkA, N-terminal domain"/>
    <property type="match status" value="1"/>
</dbReference>
<dbReference type="CDD" id="cd00056">
    <property type="entry name" value="ENDO3c"/>
    <property type="match status" value="1"/>
</dbReference>
<keyword evidence="3" id="KW-0227">DNA damage</keyword>
<dbReference type="InterPro" id="IPR023170">
    <property type="entry name" value="HhH_base_excis_C"/>
</dbReference>
<dbReference type="Pfam" id="PF00730">
    <property type="entry name" value="HhH-GPD"/>
    <property type="match status" value="1"/>
</dbReference>
<dbReference type="PROSITE" id="PS01124">
    <property type="entry name" value="HTH_ARAC_FAMILY_2"/>
    <property type="match status" value="1"/>
</dbReference>
<dbReference type="PANTHER" id="PTHR43003:SF12">
    <property type="entry name" value="DNA-3-METHYLADENINE GLYCOSYLASE"/>
    <property type="match status" value="1"/>
</dbReference>
<sequence>MNQPTAKIHREDPERALLEKLISRVRMNPGEFRTVGAMAAASGMGLERLGELFRVHAHCLPEVFLEQARVICACKRLLNHFGPAAQAGESCGFPSPAAFNASFHRLTGMTPGKYQSLGREGASFILDLPPGYRQEDVLAYHGRDPLSLSERVEGSTLFKAIRLEDTDTLLEIEFRGRAVRVRIRPAEKADPIFMGKVHHRVVRMLGLATDPAPFEGFLAGDPRFQALVEARRGLRIPLTADVWESLVWAILGQQVNLAFAYTLRRRLTDLCGGAVSGDLKAHPTPRAVAALDPADLGPLQFSRSKAQYVVEAARAVAAGELPVEALPAGAATSAEARLSARRGIGPWTTHYVMMRGCGFGDCVPLGDAGLTAALQRHFGLDHRPDARETARLMAPFAPHRSLATFHLWASLKGVPA</sequence>
<proteinExistence type="predicted"/>
<evidence type="ECO:0000256" key="3">
    <source>
        <dbReference type="ARBA" id="ARBA00022763"/>
    </source>
</evidence>
<dbReference type="GO" id="GO:0006307">
    <property type="term" value="P:DNA alkylation repair"/>
    <property type="evidence" value="ECO:0007669"/>
    <property type="project" value="TreeGrafter"/>
</dbReference>
<dbReference type="InterPro" id="IPR003265">
    <property type="entry name" value="HhH-GPD_domain"/>
</dbReference>
<dbReference type="GO" id="GO:0008725">
    <property type="term" value="F:DNA-3-methyladenine glycosylase activity"/>
    <property type="evidence" value="ECO:0007669"/>
    <property type="project" value="TreeGrafter"/>
</dbReference>
<dbReference type="InterPro" id="IPR009057">
    <property type="entry name" value="Homeodomain-like_sf"/>
</dbReference>
<dbReference type="SUPFAM" id="SSF46689">
    <property type="entry name" value="Homeodomain-like"/>
    <property type="match status" value="1"/>
</dbReference>
<keyword evidence="6" id="KW-0234">DNA repair</keyword>
<reference evidence="9" key="1">
    <citation type="journal article" date="2023" name="Int. J. Syst. Evol. Microbiol.">
        <title>Mesoterricola silvestris gen. nov., sp. nov., Mesoterricola sediminis sp. nov., Geothrix oryzae sp. nov., Geothrix edaphica sp. nov., Geothrix rubra sp. nov., and Geothrix limicola sp. nov., six novel members of Acidobacteriota isolated from soils.</title>
        <authorList>
            <person name="Itoh H."/>
            <person name="Sugisawa Y."/>
            <person name="Mise K."/>
            <person name="Xu Z."/>
            <person name="Kuniyasu M."/>
            <person name="Ushijima N."/>
            <person name="Kawano K."/>
            <person name="Kobayashi E."/>
            <person name="Shiratori Y."/>
            <person name="Masuda Y."/>
            <person name="Senoo K."/>
        </authorList>
    </citation>
    <scope>NUCLEOTIDE SEQUENCE [LARGE SCALE GENOMIC DNA]</scope>
    <source>
        <strain evidence="9">W79</strain>
    </source>
</reference>
<evidence type="ECO:0000313" key="8">
    <source>
        <dbReference type="EMBL" id="BDU73065.1"/>
    </source>
</evidence>
<evidence type="ECO:0000259" key="7">
    <source>
        <dbReference type="PROSITE" id="PS01124"/>
    </source>
</evidence>
<dbReference type="RefSeq" id="WP_316411708.1">
    <property type="nucleotide sequence ID" value="NZ_AP027080.1"/>
</dbReference>
<dbReference type="Gene3D" id="1.10.10.60">
    <property type="entry name" value="Homeodomain-like"/>
    <property type="match status" value="1"/>
</dbReference>
<dbReference type="EMBL" id="AP027080">
    <property type="protein sequence ID" value="BDU73065.1"/>
    <property type="molecule type" value="Genomic_DNA"/>
</dbReference>
<dbReference type="PANTHER" id="PTHR43003">
    <property type="entry name" value="DNA-3-METHYLADENINE GLYCOSYLASE"/>
    <property type="match status" value="1"/>
</dbReference>
<dbReference type="KEGG" id="msil:METEAL_22390"/>
<evidence type="ECO:0000313" key="9">
    <source>
        <dbReference type="Proteomes" id="UP001238179"/>
    </source>
</evidence>
<dbReference type="GO" id="GO:0006285">
    <property type="term" value="P:base-excision repair, AP site formation"/>
    <property type="evidence" value="ECO:0007669"/>
    <property type="project" value="TreeGrafter"/>
</dbReference>
<organism evidence="8 9">
    <name type="scientific">Mesoterricola silvestris</name>
    <dbReference type="NCBI Taxonomy" id="2927979"/>
    <lineage>
        <taxon>Bacteria</taxon>
        <taxon>Pseudomonadati</taxon>
        <taxon>Acidobacteriota</taxon>
        <taxon>Holophagae</taxon>
        <taxon>Holophagales</taxon>
        <taxon>Holophagaceae</taxon>
        <taxon>Mesoterricola</taxon>
    </lineage>
</organism>
<dbReference type="SMART" id="SM00478">
    <property type="entry name" value="ENDO3c"/>
    <property type="match status" value="1"/>
</dbReference>
<dbReference type="SUPFAM" id="SSF48150">
    <property type="entry name" value="DNA-glycosylase"/>
    <property type="match status" value="1"/>
</dbReference>
<dbReference type="GO" id="GO:0005737">
    <property type="term" value="C:cytoplasm"/>
    <property type="evidence" value="ECO:0007669"/>
    <property type="project" value="TreeGrafter"/>
</dbReference>
<dbReference type="AlphaFoldDB" id="A0AA48GRU4"/>
<dbReference type="Pfam" id="PF06029">
    <property type="entry name" value="AlkA_N"/>
    <property type="match status" value="1"/>
</dbReference>
<dbReference type="SMART" id="SM00342">
    <property type="entry name" value="HTH_ARAC"/>
    <property type="match status" value="1"/>
</dbReference>
<dbReference type="InterPro" id="IPR051912">
    <property type="entry name" value="Alkylbase_DNA_Glycosylase/TA"/>
</dbReference>
<comment type="catalytic activity">
    <reaction evidence="1">
        <text>Hydrolysis of alkylated DNA, releasing 3-methyladenine, 3-methylguanine, 7-methylguanine and 7-methyladenine.</text>
        <dbReference type="EC" id="3.2.2.21"/>
    </reaction>
</comment>
<dbReference type="Gene3D" id="1.10.1670.10">
    <property type="entry name" value="Helix-hairpin-Helix base-excision DNA repair enzymes (C-terminal)"/>
    <property type="match status" value="1"/>
</dbReference>
<gene>
    <name evidence="8" type="ORF">METEAL_22390</name>
</gene>
<dbReference type="GO" id="GO:0032131">
    <property type="term" value="F:alkylated DNA binding"/>
    <property type="evidence" value="ECO:0007669"/>
    <property type="project" value="TreeGrafter"/>
</dbReference>
<keyword evidence="4" id="KW-0805">Transcription regulation</keyword>
<dbReference type="GO" id="GO:0043916">
    <property type="term" value="F:DNA-7-methylguanine glycosylase activity"/>
    <property type="evidence" value="ECO:0007669"/>
    <property type="project" value="TreeGrafter"/>
</dbReference>
<evidence type="ECO:0000256" key="2">
    <source>
        <dbReference type="ARBA" id="ARBA00012000"/>
    </source>
</evidence>
<dbReference type="GO" id="GO:0032993">
    <property type="term" value="C:protein-DNA complex"/>
    <property type="evidence" value="ECO:0007669"/>
    <property type="project" value="TreeGrafter"/>
</dbReference>
<dbReference type="InterPro" id="IPR010316">
    <property type="entry name" value="AlkA_N"/>
</dbReference>
<keyword evidence="9" id="KW-1185">Reference proteome</keyword>
<name>A0AA48GRU4_9BACT</name>
<evidence type="ECO:0000256" key="1">
    <source>
        <dbReference type="ARBA" id="ARBA00000086"/>
    </source>
</evidence>